<dbReference type="GO" id="GO:0034220">
    <property type="term" value="P:monoatomic ion transmembrane transport"/>
    <property type="evidence" value="ECO:0007669"/>
    <property type="project" value="UniProtKB-KW"/>
</dbReference>
<keyword evidence="5 9" id="KW-1133">Transmembrane helix</keyword>
<dbReference type="Pfam" id="PF00876">
    <property type="entry name" value="Innexin"/>
    <property type="match status" value="1"/>
</dbReference>
<comment type="function">
    <text evidence="9">Structural component of the gap junctions.</text>
</comment>
<comment type="caution">
    <text evidence="9">Lacks conserved residue(s) required for the propagation of feature annotation.</text>
</comment>
<name>A0A1I8ISX9_9PLAT</name>
<comment type="similarity">
    <text evidence="9">Belongs to the pannexin family.</text>
</comment>
<comment type="subcellular location">
    <subcellularLocation>
        <location evidence="1 9">Cell membrane</location>
        <topology evidence="1 9">Multi-pass membrane protein</topology>
    </subcellularLocation>
</comment>
<keyword evidence="2 9" id="KW-0813">Transport</keyword>
<feature type="transmembrane region" description="Helical" evidence="9">
    <location>
        <begin position="923"/>
        <end position="946"/>
    </location>
</feature>
<dbReference type="WBParaSite" id="maker-uti_cns_0015980-snap-gene-0.2-mRNA-1">
    <property type="protein sequence ID" value="maker-uti_cns_0015980-snap-gene-0.2-mRNA-1"/>
    <property type="gene ID" value="maker-uti_cns_0015980-snap-gene-0.2"/>
</dbReference>
<keyword evidence="6 9" id="KW-0406">Ion transport</keyword>
<sequence length="1131" mass="128417">TNQLLSSYRSVSLISLDTKVLTFRRDQISLERQSADGAFAVTLETRGQSFVVAPRCTSAESLASGVRDFGERLAVSAARGFKRELTVNDGPPLPRRPTASIDPSRLRPEIQAALAELDDVRENIRDCRNAPNISQAEAKALRDLRADKSIVIKPADKGSQLVILDRQDYVRECLRQLDDPAFYRPLNEPINRFTAQRIRAVFQSLLDRRLIDKRQFTAFCPKEEFRTRRFYILPKIHKPAESWPLGDIPPGRPIVSDVDSESYASGRFIDSFLQPIVIQLPSFIRDTDHFQAAIRDITCPARGETFLFTMDVASLYTNIPTAAGLECVQRAFREHPDARRPDASLLSLLKLNLERNDFEFDGKFFLQVKGTAMGKSFAPSYSNIYMGYWEQRGLELSPQKPALWLRYIDDIFGVWHGTRDELVRFHELLDGLDPNIRLQLSYSSTEVNFLDTTVFWDREGDVKRLATKVYFKPTDSRTLIHRDSFHPKRTFRGVVKSQLLRYARRCSLMADFDAACTGAVFSCNTTTIHDQVRDADGAGTRRWEFGFLPCNPTRLCRCCQAHARFASVCPGSAATTVQLIISQRIDCNATNAVYAVFCRRCDHTIYVGETANSIRGRMLAHIGDIRHARDTPVARHFTSDGHSLADFAFTGIWSRDGTGPRANERRQRHEAKLIEVLKTQTPHGVNELAGTLHNPAIPLILPHCARSDALVAAVKDRVARCCEAPVLPAYTKGRNLRQLLCPKSDMDAGFVLKLGRIFKTPYGGHGVDFIDQLNYQFTGGIMIIFIGIIGLRQYVGKPIQCWVPQEFSKAWEDFAENYCWVSNTYFLYPDKPIPSPRDLPNAKFITYYQWVAIVLAGQAIITWIPHLIWRVGARRLPILIKNARNAAIPDSDIRRKAVHCLVAVLEEQAEATRRYSAFEAPSMRLTILFLIVRLMFVGNAIGQIYLMQKFIGTNSTLFGYEVLKNLIEGRDWTETSNFPRVTYCHLTIRKLGTKNQTFTLQCVLPINHFVEKVYVFLWFWYIILGVLTLLSTIFWMLRILIPGRRVAYIKQYLRAMKLVSNTEDRDCKRFVANSLGPDGVFILQAVSSLASDLISLDVAATLWRNYRQAKITGAEEDVNRLLESVLSSCQQ</sequence>
<dbReference type="PANTHER" id="PTHR11893:SF36">
    <property type="entry name" value="INNEXIN-5"/>
    <property type="match status" value="1"/>
</dbReference>
<evidence type="ECO:0000256" key="3">
    <source>
        <dbReference type="ARBA" id="ARBA00022475"/>
    </source>
</evidence>
<reference evidence="11" key="1">
    <citation type="submission" date="2016-11" db="UniProtKB">
        <authorList>
            <consortium name="WormBaseParasite"/>
        </authorList>
    </citation>
    <scope>IDENTIFICATION</scope>
</reference>
<dbReference type="InterPro" id="IPR000990">
    <property type="entry name" value="Innexin"/>
</dbReference>
<gene>
    <name evidence="9" type="primary">inx</name>
</gene>
<evidence type="ECO:0000256" key="5">
    <source>
        <dbReference type="ARBA" id="ARBA00022989"/>
    </source>
</evidence>
<keyword evidence="7 9" id="KW-0472">Membrane</keyword>
<keyword evidence="3" id="KW-1003">Cell membrane</keyword>
<feature type="transmembrane region" description="Helical" evidence="9">
    <location>
        <begin position="1018"/>
        <end position="1041"/>
    </location>
</feature>
<evidence type="ECO:0000313" key="11">
    <source>
        <dbReference type="WBParaSite" id="maker-uti_cns_0015980-snap-gene-0.2-mRNA-1"/>
    </source>
</evidence>
<dbReference type="GO" id="GO:0005921">
    <property type="term" value="C:gap junction"/>
    <property type="evidence" value="ECO:0007669"/>
    <property type="project" value="UniProtKB-UniRule"/>
</dbReference>
<evidence type="ECO:0000256" key="2">
    <source>
        <dbReference type="ARBA" id="ARBA00022448"/>
    </source>
</evidence>
<protein>
    <recommendedName>
        <fullName evidence="9">Innexin</fullName>
    </recommendedName>
</protein>
<organism evidence="10 11">
    <name type="scientific">Macrostomum lignano</name>
    <dbReference type="NCBI Taxonomy" id="282301"/>
    <lineage>
        <taxon>Eukaryota</taxon>
        <taxon>Metazoa</taxon>
        <taxon>Spiralia</taxon>
        <taxon>Lophotrochozoa</taxon>
        <taxon>Platyhelminthes</taxon>
        <taxon>Rhabditophora</taxon>
        <taxon>Macrostomorpha</taxon>
        <taxon>Macrostomida</taxon>
        <taxon>Macrostomidae</taxon>
        <taxon>Macrostomum</taxon>
    </lineage>
</organism>
<evidence type="ECO:0000313" key="10">
    <source>
        <dbReference type="Proteomes" id="UP000095280"/>
    </source>
</evidence>
<keyword evidence="8 9" id="KW-0407">Ion channel</keyword>
<dbReference type="PROSITE" id="PS51013">
    <property type="entry name" value="PANNEXIN"/>
    <property type="match status" value="1"/>
</dbReference>
<dbReference type="AlphaFoldDB" id="A0A1I8ISX9"/>
<accession>A0A1I8ISX9</accession>
<dbReference type="GO" id="GO:0005243">
    <property type="term" value="F:gap junction channel activity"/>
    <property type="evidence" value="ECO:0007669"/>
    <property type="project" value="TreeGrafter"/>
</dbReference>
<feature type="transmembrane region" description="Helical" evidence="9">
    <location>
        <begin position="847"/>
        <end position="869"/>
    </location>
</feature>
<dbReference type="GO" id="GO:0005886">
    <property type="term" value="C:plasma membrane"/>
    <property type="evidence" value="ECO:0007669"/>
    <property type="project" value="UniProtKB-SubCell"/>
</dbReference>
<evidence type="ECO:0000256" key="1">
    <source>
        <dbReference type="ARBA" id="ARBA00004651"/>
    </source>
</evidence>
<keyword evidence="4 9" id="KW-0812">Transmembrane</keyword>
<dbReference type="Proteomes" id="UP000095280">
    <property type="component" value="Unplaced"/>
</dbReference>
<evidence type="ECO:0000256" key="9">
    <source>
        <dbReference type="RuleBase" id="RU010713"/>
    </source>
</evidence>
<dbReference type="PRINTS" id="PR01262">
    <property type="entry name" value="INNEXIN"/>
</dbReference>
<evidence type="ECO:0000256" key="7">
    <source>
        <dbReference type="ARBA" id="ARBA00023136"/>
    </source>
</evidence>
<evidence type="ECO:0000256" key="6">
    <source>
        <dbReference type="ARBA" id="ARBA00023065"/>
    </source>
</evidence>
<keyword evidence="10" id="KW-1185">Reference proteome</keyword>
<evidence type="ECO:0000256" key="8">
    <source>
        <dbReference type="ARBA" id="ARBA00023303"/>
    </source>
</evidence>
<dbReference type="PANTHER" id="PTHR11893">
    <property type="entry name" value="INNEXIN"/>
    <property type="match status" value="1"/>
</dbReference>
<evidence type="ECO:0000256" key="4">
    <source>
        <dbReference type="ARBA" id="ARBA00022692"/>
    </source>
</evidence>
<proteinExistence type="inferred from homology"/>